<dbReference type="GeneID" id="94175509"/>
<feature type="region of interest" description="Disordered" evidence="1">
    <location>
        <begin position="1046"/>
        <end position="1071"/>
    </location>
</feature>
<feature type="region of interest" description="Disordered" evidence="1">
    <location>
        <begin position="1283"/>
        <end position="1353"/>
    </location>
</feature>
<gene>
    <name evidence="2" type="ORF">CUR178_08371</name>
</gene>
<dbReference type="Proteomes" id="UP000674179">
    <property type="component" value="Chromosome 3"/>
</dbReference>
<feature type="region of interest" description="Disordered" evidence="1">
    <location>
        <begin position="920"/>
        <end position="962"/>
    </location>
</feature>
<name>A0A836H6X5_LEIEN</name>
<dbReference type="RefSeq" id="XP_067696025.1">
    <property type="nucleotide sequence ID" value="XM_067839999.1"/>
</dbReference>
<comment type="caution">
    <text evidence="2">The sequence shown here is derived from an EMBL/GenBank/DDBJ whole genome shotgun (WGS) entry which is preliminary data.</text>
</comment>
<dbReference type="EMBL" id="JAFHKP010000003">
    <property type="protein sequence ID" value="KAG5486944.1"/>
    <property type="molecule type" value="Genomic_DNA"/>
</dbReference>
<feature type="compositionally biased region" description="Pro residues" evidence="1">
    <location>
        <begin position="468"/>
        <end position="478"/>
    </location>
</feature>
<organism evidence="2 3">
    <name type="scientific">Leishmania enriettii</name>
    <dbReference type="NCBI Taxonomy" id="5663"/>
    <lineage>
        <taxon>Eukaryota</taxon>
        <taxon>Discoba</taxon>
        <taxon>Euglenozoa</taxon>
        <taxon>Kinetoplastea</taxon>
        <taxon>Metakinetoplastina</taxon>
        <taxon>Trypanosomatida</taxon>
        <taxon>Trypanosomatidae</taxon>
        <taxon>Leishmaniinae</taxon>
        <taxon>Leishmania</taxon>
    </lineage>
</organism>
<feature type="compositionally biased region" description="Basic and acidic residues" evidence="1">
    <location>
        <begin position="48"/>
        <end position="67"/>
    </location>
</feature>
<keyword evidence="3" id="KW-1185">Reference proteome</keyword>
<feature type="region of interest" description="Disordered" evidence="1">
    <location>
        <begin position="1411"/>
        <end position="1431"/>
    </location>
</feature>
<feature type="compositionally biased region" description="Polar residues" evidence="1">
    <location>
        <begin position="732"/>
        <end position="747"/>
    </location>
</feature>
<feature type="compositionally biased region" description="Low complexity" evidence="1">
    <location>
        <begin position="1144"/>
        <end position="1154"/>
    </location>
</feature>
<evidence type="ECO:0000313" key="3">
    <source>
        <dbReference type="Proteomes" id="UP000674179"/>
    </source>
</evidence>
<proteinExistence type="predicted"/>
<accession>A0A836H6X5</accession>
<feature type="compositionally biased region" description="Polar residues" evidence="1">
    <location>
        <begin position="90"/>
        <end position="100"/>
    </location>
</feature>
<evidence type="ECO:0000313" key="2">
    <source>
        <dbReference type="EMBL" id="KAG5486944.1"/>
    </source>
</evidence>
<feature type="region of interest" description="Disordered" evidence="1">
    <location>
        <begin position="329"/>
        <end position="349"/>
    </location>
</feature>
<feature type="compositionally biased region" description="Low complexity" evidence="1">
    <location>
        <begin position="479"/>
        <end position="512"/>
    </location>
</feature>
<feature type="region of interest" description="Disordered" evidence="1">
    <location>
        <begin position="798"/>
        <end position="903"/>
    </location>
</feature>
<feature type="compositionally biased region" description="Low complexity" evidence="1">
    <location>
        <begin position="1411"/>
        <end position="1421"/>
    </location>
</feature>
<reference evidence="2 3" key="1">
    <citation type="submission" date="2021-02" db="EMBL/GenBank/DDBJ databases">
        <title>Leishmania (Mundinia) enrietti genome sequencing and assembly.</title>
        <authorList>
            <person name="Almutairi H."/>
            <person name="Gatherer D."/>
        </authorList>
    </citation>
    <scope>NUCLEOTIDE SEQUENCE [LARGE SCALE GENOMIC DNA]</scope>
    <source>
        <strain evidence="2">CUR178</strain>
    </source>
</reference>
<feature type="region of interest" description="Disordered" evidence="1">
    <location>
        <begin position="702"/>
        <end position="771"/>
    </location>
</feature>
<feature type="compositionally biased region" description="Low complexity" evidence="1">
    <location>
        <begin position="667"/>
        <end position="681"/>
    </location>
</feature>
<feature type="compositionally biased region" description="Basic and acidic residues" evidence="1">
    <location>
        <begin position="843"/>
        <end position="853"/>
    </location>
</feature>
<feature type="compositionally biased region" description="Polar residues" evidence="1">
    <location>
        <begin position="1283"/>
        <end position="1295"/>
    </location>
</feature>
<evidence type="ECO:0000256" key="1">
    <source>
        <dbReference type="SAM" id="MobiDB-lite"/>
    </source>
</evidence>
<sequence>MVVHLSVVQEGAEGSCDTSGDTDRSIAGLHDVRKPCGRCRSPAPATVVKDKHSNENSTDPKCRDSRGRSSSTEAAENAVAAFERSERVSSRSTAPSTPMSPLSAFAAVGAPPGTVAAEAGQRVGSGAISTASSSRQPALLWEHASVTGSAPQDAGLYLIPVSATAPLTWRGHSRSLSDPSHRLVVASSGLAGAAAMPTSDGAAAAVHSTPVASAPLHVGNQVLPPGGSASPLCDSTSPRNRAGASVTRLTRFGESPAPTSLVSMVSLPTAAPILASAAAAAPSAVPPHSLAASLGLGVPESSPPLLPAVAPPSSSASTLVSTPTAYPRCLQAPSPPSMPHHQRPHTPLPARMTTPVAVVKGGEGLREDLADDLLSCHGRLHVSLGHQKHSAGYFSASGRLSSALYSTLFSVCGGGTGNLNTFGSPATAGVPAQPSSPSLLSGAGPLSKPWLLEARVLAAGTSPTQPLGRPPVSLPPIPSAGATASSPSSLSLPSPPSAVLGSFSSDSSRNNRSGGGGFQSPLTFRSPFASVLTPQAHHHHTATVSPHPCFFYQHAPLPPTTPPAQQQLLPLVRSPPCTSTASIPSLSSSFFSAPSPTTAALSAVAAGHGPPAASSSLTMQRGGVAVVTAVSPASEHNATGRSPAAVRCTLHVNSPLELMSPAKVSYSASPPSATTPWSSRSLVDAAEQAPRSPLALMASTLRLPSPSRPLPSEATTAAKNEDRGDTLCACASPQQLVPRTAPPTLSSEAVEPRGDSQSKGVQQQRSHQRRHDMCHLSLRWVPAQSVVQPEAWRMLEVSGGGGSWSVEDCGDDSTEVPGVGREPSASISSPADSATVPQSPQQPREREVSRDVGEVLLAACTGREVDNSEVNTSQRKRRTDDAGTEASTSDRSSVEDEAVASKDEHGARFTMCRCRRGRSGVVAQDTATTPTPPVRLLQPMSLHNGSRRNGSPPAHTAEAQEETVAEERRFSISSILTSVVPRAVGLAPSINGSSGLHFTASVGATVAGLATAAAVTPASHFRLSSFAALSHGKMNTAPKPTATVEAAAGAGAEASRPPAPPPLMPPSSASPSLLAAAGWGARASGTPAQLGERLSVSSTSCASLLSPTCRKACGRAADSYSQSTCGAMQALNTNSTAFFSSQMGVSSRSNSSLGGRRRGSPMRGNCRSRRTSSVTIIGVAEDEPLALPVRGVTSRAPGPAVAGAEPWSAAAASAPAPPPQATPISSEVVSPLAELLLASPSDSAGSSVLHREGSSCDGDMPTPDMAAAAAATVLRLHRQRSRFTPLSSTAPTSAPEQPVATESPEGDAATVGNASTSTGAGTAVAAAVTTQPKETCAPSPHESSKGSSRLLHRTPSSLARAVAVALRRPPLADDPAGGGVRLHNPSPSIPSLLISSAHVCCAMPLQRTLAGGSTDADATAGPRLQTSTASTEAAVVVDGAAAGGMPHLKQLRDERESPLSEQQQPLSGGCFEHLGSSPNLDDAPLPHGSTAEDAN</sequence>
<feature type="compositionally biased region" description="Low complexity" evidence="1">
    <location>
        <begin position="823"/>
        <end position="834"/>
    </location>
</feature>
<feature type="compositionally biased region" description="Low complexity" evidence="1">
    <location>
        <begin position="1308"/>
        <end position="1330"/>
    </location>
</feature>
<feature type="region of interest" description="Disordered" evidence="1">
    <location>
        <begin position="1"/>
        <end position="100"/>
    </location>
</feature>
<feature type="region of interest" description="Disordered" evidence="1">
    <location>
        <begin position="1141"/>
        <end position="1171"/>
    </location>
</feature>
<feature type="region of interest" description="Disordered" evidence="1">
    <location>
        <begin position="667"/>
        <end position="688"/>
    </location>
</feature>
<feature type="compositionally biased region" description="Low complexity" evidence="1">
    <location>
        <begin position="1046"/>
        <end position="1056"/>
    </location>
</feature>
<feature type="region of interest" description="Disordered" evidence="1">
    <location>
        <begin position="1448"/>
        <end position="1495"/>
    </location>
</feature>
<dbReference type="KEGG" id="lenr:94175509"/>
<dbReference type="OrthoDB" id="267894at2759"/>
<feature type="region of interest" description="Disordered" evidence="1">
    <location>
        <begin position="461"/>
        <end position="520"/>
    </location>
</feature>
<protein>
    <submittedName>
        <fullName evidence="2">Uncharacterized protein</fullName>
    </submittedName>
</protein>
<feature type="compositionally biased region" description="Basic residues" evidence="1">
    <location>
        <begin position="1155"/>
        <end position="1170"/>
    </location>
</feature>